<dbReference type="AlphaFoldDB" id="A0A6J4J395"/>
<feature type="compositionally biased region" description="Basic residues" evidence="1">
    <location>
        <begin position="1"/>
        <end position="23"/>
    </location>
</feature>
<proteinExistence type="predicted"/>
<dbReference type="EMBL" id="CADCTG010000231">
    <property type="protein sequence ID" value="CAA9269273.1"/>
    <property type="molecule type" value="Genomic_DNA"/>
</dbReference>
<sequence>AAARRSHTRRGPARGARHRRRQAARPGDLPRVGGGGLRRGAALREQRRRGRRSGGGDPRPRPPGGGAARGPGAGSGGFGAAAGRRGGARTARGRPGEQRQHLRARRVGRRDARELGPAPGAQSPRALRVDPGLRAGAARRGRGRGGEHAGPAGLVTHAALPVLHALQDGIVVADAAIRLGAGAAAHPGERHRPRPRPAERAAERRAVRPAVRVRAARARHRPGGGGARGARHPRDAGDDGADDRARRRPAPAMVAGLGGRRAARM</sequence>
<feature type="compositionally biased region" description="Gly residues" evidence="1">
    <location>
        <begin position="64"/>
        <end position="80"/>
    </location>
</feature>
<protein>
    <submittedName>
        <fullName evidence="2">FolM Alternative dihydrofolate reductase 1</fullName>
    </submittedName>
</protein>
<feature type="compositionally biased region" description="Basic and acidic residues" evidence="1">
    <location>
        <begin position="232"/>
        <end position="245"/>
    </location>
</feature>
<reference evidence="2" key="1">
    <citation type="submission" date="2020-02" db="EMBL/GenBank/DDBJ databases">
        <authorList>
            <person name="Meier V. D."/>
        </authorList>
    </citation>
    <scope>NUCLEOTIDE SEQUENCE</scope>
    <source>
        <strain evidence="2">AVDCRST_MAG08</strain>
    </source>
</reference>
<feature type="region of interest" description="Disordered" evidence="1">
    <location>
        <begin position="182"/>
        <end position="265"/>
    </location>
</feature>
<accession>A0A6J4J395</accession>
<evidence type="ECO:0000313" key="2">
    <source>
        <dbReference type="EMBL" id="CAA9269273.1"/>
    </source>
</evidence>
<feature type="region of interest" description="Disordered" evidence="1">
    <location>
        <begin position="1"/>
        <end position="152"/>
    </location>
</feature>
<feature type="non-terminal residue" evidence="2">
    <location>
        <position position="265"/>
    </location>
</feature>
<evidence type="ECO:0000256" key="1">
    <source>
        <dbReference type="SAM" id="MobiDB-lite"/>
    </source>
</evidence>
<feature type="compositionally biased region" description="Basic and acidic residues" evidence="1">
    <location>
        <begin position="196"/>
        <end position="206"/>
    </location>
</feature>
<organism evidence="2">
    <name type="scientific">uncultured Acetobacteraceae bacterium</name>
    <dbReference type="NCBI Taxonomy" id="169975"/>
    <lineage>
        <taxon>Bacteria</taxon>
        <taxon>Pseudomonadati</taxon>
        <taxon>Pseudomonadota</taxon>
        <taxon>Alphaproteobacteria</taxon>
        <taxon>Acetobacterales</taxon>
        <taxon>Acetobacteraceae</taxon>
        <taxon>environmental samples</taxon>
    </lineage>
</organism>
<feature type="non-terminal residue" evidence="2">
    <location>
        <position position="1"/>
    </location>
</feature>
<gene>
    <name evidence="2" type="ORF">AVDCRST_MAG08-3101</name>
</gene>
<name>A0A6J4J395_9PROT</name>